<evidence type="ECO:0000313" key="9">
    <source>
        <dbReference type="Proteomes" id="UP000799777"/>
    </source>
</evidence>
<feature type="region of interest" description="Disordered" evidence="5">
    <location>
        <begin position="169"/>
        <end position="194"/>
    </location>
</feature>
<keyword evidence="2 6" id="KW-0812">Transmembrane</keyword>
<evidence type="ECO:0000256" key="6">
    <source>
        <dbReference type="SAM" id="Phobius"/>
    </source>
</evidence>
<sequence length="316" mass="35470">MSETGNADMPERWQLALATLHGVQLVFSIIALGLAAYGVRYIAYNVLVYTLVTICTLIVCAYLIASRTYLRKIYWPYVDAAYHAWMLLFWVVDLGLLARLAYLWQGPQCAYDYRNGFTCVPYEKRSGTTTYGRFYGALVAGAVLAAFEFSLWIVTSAINWVDARRNKRTARDKEGDFQPRLEHESSSAAEPSCGLELQSTDDWRATSPDHSPQFDEIPITPPQAPWEFPESQIQRPGPQPLIDNDEHGFSKRDLGAARATLKELDDHSTPLAVFVVEQEGQATSLPRPLVPTYQVGRSDFRVTNVSDDDSTFVIGE</sequence>
<keyword evidence="3 6" id="KW-1133">Transmembrane helix</keyword>
<dbReference type="OrthoDB" id="5325022at2759"/>
<evidence type="ECO:0000256" key="1">
    <source>
        <dbReference type="ARBA" id="ARBA00004141"/>
    </source>
</evidence>
<dbReference type="AlphaFoldDB" id="A0A9P4HET6"/>
<evidence type="ECO:0000313" key="8">
    <source>
        <dbReference type="EMBL" id="KAF2032255.1"/>
    </source>
</evidence>
<dbReference type="PANTHER" id="PTHR37451">
    <property type="entry name" value="MARVEL DOMAIN"/>
    <property type="match status" value="1"/>
</dbReference>
<feature type="transmembrane region" description="Helical" evidence="6">
    <location>
        <begin position="85"/>
        <end position="104"/>
    </location>
</feature>
<comment type="caution">
    <text evidence="8">The sequence shown here is derived from an EMBL/GenBank/DDBJ whole genome shotgun (WGS) entry which is preliminary data.</text>
</comment>
<feature type="compositionally biased region" description="Basic and acidic residues" evidence="5">
    <location>
        <begin position="169"/>
        <end position="185"/>
    </location>
</feature>
<name>A0A9P4HET6_9PLEO</name>
<feature type="transmembrane region" description="Helical" evidence="6">
    <location>
        <begin position="134"/>
        <end position="161"/>
    </location>
</feature>
<dbReference type="InterPro" id="IPR008253">
    <property type="entry name" value="Marvel"/>
</dbReference>
<feature type="transmembrane region" description="Helical" evidence="6">
    <location>
        <begin position="15"/>
        <end position="36"/>
    </location>
</feature>
<keyword evidence="9" id="KW-1185">Reference proteome</keyword>
<dbReference type="Proteomes" id="UP000799777">
    <property type="component" value="Unassembled WGS sequence"/>
</dbReference>
<feature type="domain" description="MARVEL" evidence="7">
    <location>
        <begin position="18"/>
        <end position="155"/>
    </location>
</feature>
<feature type="transmembrane region" description="Helical" evidence="6">
    <location>
        <begin position="42"/>
        <end position="64"/>
    </location>
</feature>
<keyword evidence="4 6" id="KW-0472">Membrane</keyword>
<dbReference type="GO" id="GO:0016020">
    <property type="term" value="C:membrane"/>
    <property type="evidence" value="ECO:0007669"/>
    <property type="project" value="UniProtKB-SubCell"/>
</dbReference>
<protein>
    <recommendedName>
        <fullName evidence="7">MARVEL domain-containing protein</fullName>
    </recommendedName>
</protein>
<evidence type="ECO:0000256" key="2">
    <source>
        <dbReference type="ARBA" id="ARBA00022692"/>
    </source>
</evidence>
<evidence type="ECO:0000256" key="3">
    <source>
        <dbReference type="ARBA" id="ARBA00022989"/>
    </source>
</evidence>
<dbReference type="PANTHER" id="PTHR37451:SF3">
    <property type="entry name" value="MARVEL DOMAIN-CONTAINING PROTEIN"/>
    <property type="match status" value="1"/>
</dbReference>
<evidence type="ECO:0000256" key="5">
    <source>
        <dbReference type="SAM" id="MobiDB-lite"/>
    </source>
</evidence>
<dbReference type="Pfam" id="PF01284">
    <property type="entry name" value="MARVEL"/>
    <property type="match status" value="1"/>
</dbReference>
<evidence type="ECO:0000259" key="7">
    <source>
        <dbReference type="Pfam" id="PF01284"/>
    </source>
</evidence>
<reference evidence="8" key="1">
    <citation type="journal article" date="2020" name="Stud. Mycol.">
        <title>101 Dothideomycetes genomes: a test case for predicting lifestyles and emergence of pathogens.</title>
        <authorList>
            <person name="Haridas S."/>
            <person name="Albert R."/>
            <person name="Binder M."/>
            <person name="Bloem J."/>
            <person name="Labutti K."/>
            <person name="Salamov A."/>
            <person name="Andreopoulos B."/>
            <person name="Baker S."/>
            <person name="Barry K."/>
            <person name="Bills G."/>
            <person name="Bluhm B."/>
            <person name="Cannon C."/>
            <person name="Castanera R."/>
            <person name="Culley D."/>
            <person name="Daum C."/>
            <person name="Ezra D."/>
            <person name="Gonzalez J."/>
            <person name="Henrissat B."/>
            <person name="Kuo A."/>
            <person name="Liang C."/>
            <person name="Lipzen A."/>
            <person name="Lutzoni F."/>
            <person name="Magnuson J."/>
            <person name="Mondo S."/>
            <person name="Nolan M."/>
            <person name="Ohm R."/>
            <person name="Pangilinan J."/>
            <person name="Park H.-J."/>
            <person name="Ramirez L."/>
            <person name="Alfaro M."/>
            <person name="Sun H."/>
            <person name="Tritt A."/>
            <person name="Yoshinaga Y."/>
            <person name="Zwiers L.-H."/>
            <person name="Turgeon B."/>
            <person name="Goodwin S."/>
            <person name="Spatafora J."/>
            <person name="Crous P."/>
            <person name="Grigoriev I."/>
        </authorList>
    </citation>
    <scope>NUCLEOTIDE SEQUENCE</scope>
    <source>
        <strain evidence="8">CBS 110217</strain>
    </source>
</reference>
<dbReference type="EMBL" id="ML978174">
    <property type="protein sequence ID" value="KAF2032255.1"/>
    <property type="molecule type" value="Genomic_DNA"/>
</dbReference>
<gene>
    <name evidence="8" type="ORF">EK21DRAFT_110198</name>
</gene>
<evidence type="ECO:0000256" key="4">
    <source>
        <dbReference type="ARBA" id="ARBA00023136"/>
    </source>
</evidence>
<organism evidence="8 9">
    <name type="scientific">Setomelanomma holmii</name>
    <dbReference type="NCBI Taxonomy" id="210430"/>
    <lineage>
        <taxon>Eukaryota</taxon>
        <taxon>Fungi</taxon>
        <taxon>Dikarya</taxon>
        <taxon>Ascomycota</taxon>
        <taxon>Pezizomycotina</taxon>
        <taxon>Dothideomycetes</taxon>
        <taxon>Pleosporomycetidae</taxon>
        <taxon>Pleosporales</taxon>
        <taxon>Pleosporineae</taxon>
        <taxon>Phaeosphaeriaceae</taxon>
        <taxon>Setomelanomma</taxon>
    </lineage>
</organism>
<proteinExistence type="predicted"/>
<accession>A0A9P4HET6</accession>
<comment type="subcellular location">
    <subcellularLocation>
        <location evidence="1">Membrane</location>
        <topology evidence="1">Multi-pass membrane protein</topology>
    </subcellularLocation>
</comment>